<protein>
    <recommendedName>
        <fullName evidence="4">Secreted peptide</fullName>
    </recommendedName>
</protein>
<feature type="transmembrane region" description="Helical" evidence="1">
    <location>
        <begin position="7"/>
        <end position="32"/>
    </location>
</feature>
<dbReference type="RefSeq" id="WP_083376615.1">
    <property type="nucleotide sequence ID" value="NZ_LT629796.1"/>
</dbReference>
<dbReference type="Proteomes" id="UP000182476">
    <property type="component" value="Chromosome I"/>
</dbReference>
<accession>A0ABY0VYC1</accession>
<sequence>MLYITLLFMSAHVFSIRIVTIVALFCFLLVTGSFIIDYFYQATGSIVGYIRCLVSLVTVRCRRSASHNVNIMPSTKS</sequence>
<keyword evidence="3" id="KW-1185">Reference proteome</keyword>
<keyword evidence="1" id="KW-0472">Membrane</keyword>
<gene>
    <name evidence="2" type="ORF">SAMN04489801_5313</name>
</gene>
<name>A0ABY0VYC1_9PSED</name>
<organism evidence="2 3">
    <name type="scientific">Pseudomonas mandelii</name>
    <dbReference type="NCBI Taxonomy" id="75612"/>
    <lineage>
        <taxon>Bacteria</taxon>
        <taxon>Pseudomonadati</taxon>
        <taxon>Pseudomonadota</taxon>
        <taxon>Gammaproteobacteria</taxon>
        <taxon>Pseudomonadales</taxon>
        <taxon>Pseudomonadaceae</taxon>
        <taxon>Pseudomonas</taxon>
    </lineage>
</organism>
<evidence type="ECO:0000313" key="2">
    <source>
        <dbReference type="EMBL" id="SDU63168.1"/>
    </source>
</evidence>
<evidence type="ECO:0000256" key="1">
    <source>
        <dbReference type="SAM" id="Phobius"/>
    </source>
</evidence>
<feature type="transmembrane region" description="Helical" evidence="1">
    <location>
        <begin position="38"/>
        <end position="59"/>
    </location>
</feature>
<dbReference type="EMBL" id="LT629796">
    <property type="protein sequence ID" value="SDU63168.1"/>
    <property type="molecule type" value="Genomic_DNA"/>
</dbReference>
<reference evidence="2 3" key="1">
    <citation type="submission" date="2016-10" db="EMBL/GenBank/DDBJ databases">
        <authorList>
            <person name="Varghese N."/>
            <person name="Submissions S."/>
        </authorList>
    </citation>
    <scope>NUCLEOTIDE SEQUENCE [LARGE SCALE GENOMIC DNA]</scope>
    <source>
        <strain evidence="2 3">LMG 21607</strain>
    </source>
</reference>
<dbReference type="GeneID" id="46432258"/>
<evidence type="ECO:0008006" key="4">
    <source>
        <dbReference type="Google" id="ProtNLM"/>
    </source>
</evidence>
<keyword evidence="1" id="KW-0812">Transmembrane</keyword>
<keyword evidence="1" id="KW-1133">Transmembrane helix</keyword>
<proteinExistence type="predicted"/>
<evidence type="ECO:0000313" key="3">
    <source>
        <dbReference type="Proteomes" id="UP000182476"/>
    </source>
</evidence>